<gene>
    <name evidence="2" type="ORF">BC739_002279</name>
</gene>
<accession>A0ABR6BE72</accession>
<sequence>MGRHVYGRVLALAGRVASRRRLPDQGPLASGSTRRIAALIDDYLERHEDLPGKLSTELLEHEGLLRGLSLADAHDAGNAGIAWARSVIMRVSLEHGLAREPVSGDNKLAQLHELLGRQYVQFGDWSTASECFTGAALRWTRRTHKRKALSQVIVCCLRGGDTASASALLNMVEGLVSHRPSQHFLRITGKLLSAEAEIDARDEEQVHEVRRLGVINYGYLASCLVRRLAAEGHFHRALRVTTRTLDRLRQDQADTWVIGDLEQQAASIHNALGEHEQALRLAVAAWAKLDAPRYQACSRAQRQSTWGNFAPSRYAALRAAVELGDGRALAELIESCRLQSLVATELEIDHREEQEKVTATGVRLSNKGEPRLTDGGMSLSTAVFAAVNDAFTSTRLNRPAPVAYQGTSLLAPHYSEQPGAGPAPDPCALDDALPQGVFWSSHVENGVMFWFLAEDGKPVAHGMTDLREDEHLQPVLRSLAGCSESAEPETWNLPPHRAESGEHYEPLLHLAQWRSPEEQIMSSTVGGLLPPPLVDLLSEAAKRKEPLRLTLAPAREFGCVPWPIAVVPGSSDRLVERATLRTWTSAPTQLARKARAPHPPGSPVPFLIACDNPDGTLRERTTGSAVSLAWEVLGGPTSASPATRQALLSALHRIDPKAHGLFFYRGHARPDLAWSGLPLAGGDPLRAGELLGSVQDGTPLLPMPARVIVSYCSGSGGSLTGGEGVGLAAGLVQSGAEQVVATSVDVLDAPFTEAFEDMLIKGMLVPDLDHAEVLRAVQLRMLREWKVFSLRGRPARRADIREPHPIIWTAYQAY</sequence>
<proteinExistence type="predicted"/>
<comment type="caution">
    <text evidence="2">The sequence shown here is derived from an EMBL/GenBank/DDBJ whole genome shotgun (WGS) entry which is preliminary data.</text>
</comment>
<dbReference type="Proteomes" id="UP000517916">
    <property type="component" value="Unassembled WGS sequence"/>
</dbReference>
<feature type="domain" description="CHAT" evidence="1">
    <location>
        <begin position="533"/>
        <end position="813"/>
    </location>
</feature>
<dbReference type="InterPro" id="IPR024983">
    <property type="entry name" value="CHAT_dom"/>
</dbReference>
<evidence type="ECO:0000313" key="2">
    <source>
        <dbReference type="EMBL" id="MBA8925080.1"/>
    </source>
</evidence>
<organism evidence="2 3">
    <name type="scientific">Kutzneria viridogrisea</name>
    <dbReference type="NCBI Taxonomy" id="47990"/>
    <lineage>
        <taxon>Bacteria</taxon>
        <taxon>Bacillati</taxon>
        <taxon>Actinomycetota</taxon>
        <taxon>Actinomycetes</taxon>
        <taxon>Pseudonocardiales</taxon>
        <taxon>Pseudonocardiaceae</taxon>
        <taxon>Kutzneria</taxon>
    </lineage>
</organism>
<dbReference type="RefSeq" id="WP_182837201.1">
    <property type="nucleotide sequence ID" value="NZ_BAAABQ010000096.1"/>
</dbReference>
<dbReference type="Pfam" id="PF12770">
    <property type="entry name" value="CHAT"/>
    <property type="match status" value="1"/>
</dbReference>
<evidence type="ECO:0000313" key="3">
    <source>
        <dbReference type="Proteomes" id="UP000517916"/>
    </source>
</evidence>
<protein>
    <recommendedName>
        <fullName evidence="1">CHAT domain-containing protein</fullName>
    </recommendedName>
</protein>
<reference evidence="2 3" key="1">
    <citation type="submission" date="2020-08" db="EMBL/GenBank/DDBJ databases">
        <title>Genomic Encyclopedia of Archaeal and Bacterial Type Strains, Phase II (KMG-II): from individual species to whole genera.</title>
        <authorList>
            <person name="Goeker M."/>
        </authorList>
    </citation>
    <scope>NUCLEOTIDE SEQUENCE [LARGE SCALE GENOMIC DNA]</scope>
    <source>
        <strain evidence="2 3">DSM 43850</strain>
    </source>
</reference>
<dbReference type="EMBL" id="JACJID010000002">
    <property type="protein sequence ID" value="MBA8925080.1"/>
    <property type="molecule type" value="Genomic_DNA"/>
</dbReference>
<keyword evidence="3" id="KW-1185">Reference proteome</keyword>
<name>A0ABR6BE72_9PSEU</name>
<evidence type="ECO:0000259" key="1">
    <source>
        <dbReference type="Pfam" id="PF12770"/>
    </source>
</evidence>